<gene>
    <name evidence="2" type="ORF">PoB_001217300</name>
</gene>
<protein>
    <recommendedName>
        <fullName evidence="4">EKC/KEOPS complex subunit GON7</fullName>
    </recommendedName>
</protein>
<evidence type="ECO:0008006" key="4">
    <source>
        <dbReference type="Google" id="ProtNLM"/>
    </source>
</evidence>
<feature type="region of interest" description="Disordered" evidence="1">
    <location>
        <begin position="66"/>
        <end position="111"/>
    </location>
</feature>
<sequence length="111" mass="12499">MAALTNVNITIKFRDGTKESICHSAVSQTDVISYSNLLKSLSIVQEQCNQLLTKTVEEEKHKLVNLNSSNDRLKQHKASGEDDEDEHDDDDDDNEVVDKEPPEKKQKTLSS</sequence>
<evidence type="ECO:0000313" key="2">
    <source>
        <dbReference type="EMBL" id="GFN85667.1"/>
    </source>
</evidence>
<accession>A0AAV3YSZ0</accession>
<comment type="caution">
    <text evidence="2">The sequence shown here is derived from an EMBL/GenBank/DDBJ whole genome shotgun (WGS) entry which is preliminary data.</text>
</comment>
<evidence type="ECO:0000313" key="3">
    <source>
        <dbReference type="Proteomes" id="UP000735302"/>
    </source>
</evidence>
<proteinExistence type="predicted"/>
<reference evidence="2 3" key="1">
    <citation type="journal article" date="2021" name="Elife">
        <title>Chloroplast acquisition without the gene transfer in kleptoplastic sea slugs, Plakobranchus ocellatus.</title>
        <authorList>
            <person name="Maeda T."/>
            <person name="Takahashi S."/>
            <person name="Yoshida T."/>
            <person name="Shimamura S."/>
            <person name="Takaki Y."/>
            <person name="Nagai Y."/>
            <person name="Toyoda A."/>
            <person name="Suzuki Y."/>
            <person name="Arimoto A."/>
            <person name="Ishii H."/>
            <person name="Satoh N."/>
            <person name="Nishiyama T."/>
            <person name="Hasebe M."/>
            <person name="Maruyama T."/>
            <person name="Minagawa J."/>
            <person name="Obokata J."/>
            <person name="Shigenobu S."/>
        </authorList>
    </citation>
    <scope>NUCLEOTIDE SEQUENCE [LARGE SCALE GENOMIC DNA]</scope>
</reference>
<dbReference type="AlphaFoldDB" id="A0AAV3YSZ0"/>
<evidence type="ECO:0000256" key="1">
    <source>
        <dbReference type="SAM" id="MobiDB-lite"/>
    </source>
</evidence>
<dbReference type="EMBL" id="BLXT01001440">
    <property type="protein sequence ID" value="GFN85667.1"/>
    <property type="molecule type" value="Genomic_DNA"/>
</dbReference>
<feature type="compositionally biased region" description="Basic and acidic residues" evidence="1">
    <location>
        <begin position="96"/>
        <end position="111"/>
    </location>
</feature>
<feature type="compositionally biased region" description="Acidic residues" evidence="1">
    <location>
        <begin position="81"/>
        <end position="95"/>
    </location>
</feature>
<name>A0AAV3YSZ0_9GAST</name>
<keyword evidence="3" id="KW-1185">Reference proteome</keyword>
<dbReference type="Proteomes" id="UP000735302">
    <property type="component" value="Unassembled WGS sequence"/>
</dbReference>
<organism evidence="2 3">
    <name type="scientific">Plakobranchus ocellatus</name>
    <dbReference type="NCBI Taxonomy" id="259542"/>
    <lineage>
        <taxon>Eukaryota</taxon>
        <taxon>Metazoa</taxon>
        <taxon>Spiralia</taxon>
        <taxon>Lophotrochozoa</taxon>
        <taxon>Mollusca</taxon>
        <taxon>Gastropoda</taxon>
        <taxon>Heterobranchia</taxon>
        <taxon>Euthyneura</taxon>
        <taxon>Panpulmonata</taxon>
        <taxon>Sacoglossa</taxon>
        <taxon>Placobranchoidea</taxon>
        <taxon>Plakobranchidae</taxon>
        <taxon>Plakobranchus</taxon>
    </lineage>
</organism>